<feature type="compositionally biased region" description="Basic and acidic residues" evidence="1">
    <location>
        <begin position="177"/>
        <end position="200"/>
    </location>
</feature>
<feature type="region of interest" description="Disordered" evidence="1">
    <location>
        <begin position="170"/>
        <end position="226"/>
    </location>
</feature>
<feature type="region of interest" description="Disordered" evidence="1">
    <location>
        <begin position="596"/>
        <end position="679"/>
    </location>
</feature>
<feature type="compositionally biased region" description="Polar residues" evidence="1">
    <location>
        <begin position="206"/>
        <end position="225"/>
    </location>
</feature>
<organism evidence="2">
    <name type="scientific">Eutreptiella gymnastica</name>
    <dbReference type="NCBI Taxonomy" id="73025"/>
    <lineage>
        <taxon>Eukaryota</taxon>
        <taxon>Discoba</taxon>
        <taxon>Euglenozoa</taxon>
        <taxon>Euglenida</taxon>
        <taxon>Spirocuta</taxon>
        <taxon>Euglenophyceae</taxon>
        <taxon>Eutreptiales</taxon>
        <taxon>Eutreptiaceae</taxon>
        <taxon>Eutreptiella</taxon>
    </lineage>
</organism>
<dbReference type="EMBL" id="HBGA01085273">
    <property type="protein sequence ID" value="CAD9020709.1"/>
    <property type="molecule type" value="Transcribed_RNA"/>
</dbReference>
<feature type="compositionally biased region" description="Polar residues" evidence="1">
    <location>
        <begin position="261"/>
        <end position="272"/>
    </location>
</feature>
<evidence type="ECO:0000313" key="2">
    <source>
        <dbReference type="EMBL" id="CAD9020709.1"/>
    </source>
</evidence>
<name>A0A7S1IS31_9EUGL</name>
<dbReference type="PANTHER" id="PTHR37028">
    <property type="entry name" value="UNNAMED PRODUCT-RELATED"/>
    <property type="match status" value="1"/>
</dbReference>
<feature type="compositionally biased region" description="Low complexity" evidence="1">
    <location>
        <begin position="297"/>
        <end position="307"/>
    </location>
</feature>
<feature type="compositionally biased region" description="Basic and acidic residues" evidence="1">
    <location>
        <begin position="499"/>
        <end position="510"/>
    </location>
</feature>
<protein>
    <submittedName>
        <fullName evidence="2">Uncharacterized protein</fullName>
    </submittedName>
</protein>
<proteinExistence type="predicted"/>
<feature type="region of interest" description="Disordered" evidence="1">
    <location>
        <begin position="496"/>
        <end position="521"/>
    </location>
</feature>
<sequence length="679" mass="76195">MRPNGATTEDDSSQDVEWVQRERKKKEAALQAMFSKVKQNLQALKEVQQEGWDYEPKTTTSATIPSPTRLARSSSVPGLPPPKPTVYMKQHQPDGNQQPILGSNAKIQGYPTSRERVYYRYHDGTVDDPQAFQAKFEDIVFPPSQNQVQPSGRDSLAAIKLNASMIGTFDTQLLDNEGEHDSSDSEPSDTKDEDSVHSAGDDEQGNHANGNVGSSGTSLEPTPSFITVEDPLQSWRAGLELNENPFVSLDQCYEGYRDNPHSQPSTRSQSIGHAQPHARTSESQSRRADSRSRASESRTASSWTSSQGEAPTAAYQKPYTSSGPCRTYDVSLTREGDEESGEAANLSTQPPSDWVSGRRSRSGYSQPGSQVEVSVFDSLYERSIKHHLVRNELAALAAKNKEAAEKLPPECTFKPKINSSWTYQQPAHDSGNVFDRLGDWDLKQRKIHSKWAKDKMAEKEIEGCTFTPKTEPLNMMGAVVPKVPVVRRLLRDAKKRKEKLKEKQKEEAKAQKRQTGSLQLDKEREERLVGRMQSDLVKREKKRKELIAKEARERRAAIIGRKTKGAETGDVVSRLFQDADRKRALYQLRKRAQQMFEEEHTFKPKISTSPRRTPGTQAAPYGESLWWHNAEEPAPLDSEEDPDPFPPEEYYSDGGDQGAVVESYGLQTSSYEEDDPEYS</sequence>
<feature type="compositionally biased region" description="Basic and acidic residues" evidence="1">
    <location>
        <begin position="284"/>
        <end position="296"/>
    </location>
</feature>
<accession>A0A7S1IS31</accession>
<feature type="region of interest" description="Disordered" evidence="1">
    <location>
        <begin position="1"/>
        <end position="20"/>
    </location>
</feature>
<dbReference type="AlphaFoldDB" id="A0A7S1IS31"/>
<feature type="region of interest" description="Disordered" evidence="1">
    <location>
        <begin position="52"/>
        <end position="106"/>
    </location>
</feature>
<feature type="region of interest" description="Disordered" evidence="1">
    <location>
        <begin position="252"/>
        <end position="368"/>
    </location>
</feature>
<feature type="compositionally biased region" description="Polar residues" evidence="1">
    <location>
        <begin position="57"/>
        <end position="76"/>
    </location>
</feature>
<feature type="compositionally biased region" description="Polar residues" evidence="1">
    <location>
        <begin position="606"/>
        <end position="616"/>
    </location>
</feature>
<dbReference type="PANTHER" id="PTHR37028:SF4">
    <property type="entry name" value="ALMS MOTIF DOMAIN-CONTAINING PROTEIN"/>
    <property type="match status" value="1"/>
</dbReference>
<evidence type="ECO:0000256" key="1">
    <source>
        <dbReference type="SAM" id="MobiDB-lite"/>
    </source>
</evidence>
<reference evidence="2" key="1">
    <citation type="submission" date="2021-01" db="EMBL/GenBank/DDBJ databases">
        <authorList>
            <person name="Corre E."/>
            <person name="Pelletier E."/>
            <person name="Niang G."/>
            <person name="Scheremetjew M."/>
            <person name="Finn R."/>
            <person name="Kale V."/>
            <person name="Holt S."/>
            <person name="Cochrane G."/>
            <person name="Meng A."/>
            <person name="Brown T."/>
            <person name="Cohen L."/>
        </authorList>
    </citation>
    <scope>NUCLEOTIDE SEQUENCE</scope>
    <source>
        <strain evidence="2">NIES-381</strain>
    </source>
</reference>
<gene>
    <name evidence="2" type="ORF">EGYM00392_LOCUS31824</name>
</gene>